<keyword evidence="3" id="KW-1185">Reference proteome</keyword>
<dbReference type="KEGG" id="sphk:SKP52_12925"/>
<dbReference type="InterPro" id="IPR054189">
    <property type="entry name" value="DUF6894"/>
</dbReference>
<sequence>MPIYFFNVFKENAPKVIDEEGAHLTDLRAAISFAVLSARSHAADDVLRGQFKSRDRIEIVDGDGTLLHSVRFDEAIGLCS</sequence>
<dbReference type="AlphaFoldDB" id="A0A0A7PJP4"/>
<proteinExistence type="predicted"/>
<dbReference type="OrthoDB" id="7476020at2"/>
<name>A0A0A7PJP4_9SPHN</name>
<dbReference type="Pfam" id="PF21834">
    <property type="entry name" value="DUF6894"/>
    <property type="match status" value="1"/>
</dbReference>
<dbReference type="Proteomes" id="UP000030907">
    <property type="component" value="Chromosome"/>
</dbReference>
<organism evidence="2 3">
    <name type="scientific">Sphingopyxis fribergensis</name>
    <dbReference type="NCBI Taxonomy" id="1515612"/>
    <lineage>
        <taxon>Bacteria</taxon>
        <taxon>Pseudomonadati</taxon>
        <taxon>Pseudomonadota</taxon>
        <taxon>Alphaproteobacteria</taxon>
        <taxon>Sphingomonadales</taxon>
        <taxon>Sphingomonadaceae</taxon>
        <taxon>Sphingopyxis</taxon>
    </lineage>
</organism>
<evidence type="ECO:0000313" key="3">
    <source>
        <dbReference type="Proteomes" id="UP000030907"/>
    </source>
</evidence>
<feature type="domain" description="DUF6894" evidence="1">
    <location>
        <begin position="4"/>
        <end position="72"/>
    </location>
</feature>
<gene>
    <name evidence="2" type="ORF">SKP52_12925</name>
</gene>
<protein>
    <recommendedName>
        <fullName evidence="1">DUF6894 domain-containing protein</fullName>
    </recommendedName>
</protein>
<reference evidence="2 3" key="1">
    <citation type="journal article" date="2015" name="Int. J. Syst. Evol. Microbiol.">
        <title>Description of Sphingopyxis fribergensis sp. nov. - a soil bacterium with the ability to degrade styrene and phenylacetic acid.</title>
        <authorList>
            <person name="Oelschlagel M."/>
            <person name="Ruckert C."/>
            <person name="Kalinowski J."/>
            <person name="Schmidt G."/>
            <person name="Schlomann M."/>
            <person name="Tischler D."/>
        </authorList>
    </citation>
    <scope>NUCLEOTIDE SEQUENCE [LARGE SCALE GENOMIC DNA]</scope>
    <source>
        <strain evidence="2 3">Kp5.2</strain>
    </source>
</reference>
<accession>A0A0A7PJP4</accession>
<evidence type="ECO:0000259" key="1">
    <source>
        <dbReference type="Pfam" id="PF21834"/>
    </source>
</evidence>
<dbReference type="EMBL" id="CP009122">
    <property type="protein sequence ID" value="AJA09473.1"/>
    <property type="molecule type" value="Genomic_DNA"/>
</dbReference>
<evidence type="ECO:0000313" key="2">
    <source>
        <dbReference type="EMBL" id="AJA09473.1"/>
    </source>
</evidence>
<dbReference type="RefSeq" id="WP_039575219.1">
    <property type="nucleotide sequence ID" value="NZ_CP009122.1"/>
</dbReference>
<dbReference type="HOGENOM" id="CLU_163135_2_0_5"/>